<evidence type="ECO:0000259" key="4">
    <source>
        <dbReference type="Pfam" id="PF02892"/>
    </source>
</evidence>
<proteinExistence type="predicted"/>
<accession>A0A9P0BJ27</accession>
<dbReference type="InterPro" id="IPR036236">
    <property type="entry name" value="Znf_C2H2_sf"/>
</dbReference>
<protein>
    <recommendedName>
        <fullName evidence="4">BED-type domain-containing protein</fullName>
    </recommendedName>
</protein>
<dbReference type="OrthoDB" id="6772535at2759"/>
<keyword evidence="3" id="KW-0862">Zinc</keyword>
<evidence type="ECO:0000313" key="6">
    <source>
        <dbReference type="Proteomes" id="UP001154078"/>
    </source>
</evidence>
<dbReference type="SUPFAM" id="SSF57667">
    <property type="entry name" value="beta-beta-alpha zinc fingers"/>
    <property type="match status" value="1"/>
</dbReference>
<dbReference type="SUPFAM" id="SSF140996">
    <property type="entry name" value="Hermes dimerisation domain"/>
    <property type="match status" value="1"/>
</dbReference>
<evidence type="ECO:0000256" key="3">
    <source>
        <dbReference type="ARBA" id="ARBA00022833"/>
    </source>
</evidence>
<dbReference type="SMART" id="SM00614">
    <property type="entry name" value="ZnF_BED"/>
    <property type="match status" value="1"/>
</dbReference>
<evidence type="ECO:0000256" key="1">
    <source>
        <dbReference type="ARBA" id="ARBA00022723"/>
    </source>
</evidence>
<evidence type="ECO:0000256" key="2">
    <source>
        <dbReference type="ARBA" id="ARBA00022771"/>
    </source>
</evidence>
<dbReference type="EMBL" id="OV121139">
    <property type="protein sequence ID" value="CAH0563003.1"/>
    <property type="molecule type" value="Genomic_DNA"/>
</dbReference>
<reference evidence="5" key="1">
    <citation type="submission" date="2021-12" db="EMBL/GenBank/DDBJ databases">
        <authorList>
            <person name="King R."/>
        </authorList>
    </citation>
    <scope>NUCLEOTIDE SEQUENCE</scope>
</reference>
<dbReference type="Pfam" id="PF02892">
    <property type="entry name" value="zf-BED"/>
    <property type="match status" value="1"/>
</dbReference>
<gene>
    <name evidence="5" type="ORF">MELIAE_LOCUS12010</name>
</gene>
<sequence>MPSNRSFIWDYFDKDEVESTGRATCYKCRKNYKTSGNTLNLIDDLRRVHNIFNKKKPLPPDDTDSPCPKRYRLQNIQEFVEHPAPYNNRDYRRKKALDKALVDLILSDMQPFSIVAD</sequence>
<feature type="domain" description="BED-type" evidence="4">
    <location>
        <begin position="8"/>
        <end position="50"/>
    </location>
</feature>
<name>A0A9P0BJ27_BRAAE</name>
<evidence type="ECO:0000313" key="5">
    <source>
        <dbReference type="EMBL" id="CAH0563003.1"/>
    </source>
</evidence>
<keyword evidence="6" id="KW-1185">Reference proteome</keyword>
<dbReference type="GO" id="GO:0003677">
    <property type="term" value="F:DNA binding"/>
    <property type="evidence" value="ECO:0007669"/>
    <property type="project" value="InterPro"/>
</dbReference>
<dbReference type="GO" id="GO:0008270">
    <property type="term" value="F:zinc ion binding"/>
    <property type="evidence" value="ECO:0007669"/>
    <property type="project" value="UniProtKB-KW"/>
</dbReference>
<dbReference type="Proteomes" id="UP001154078">
    <property type="component" value="Chromosome 8"/>
</dbReference>
<keyword evidence="2" id="KW-0863">Zinc-finger</keyword>
<organism evidence="5 6">
    <name type="scientific">Brassicogethes aeneus</name>
    <name type="common">Rape pollen beetle</name>
    <name type="synonym">Meligethes aeneus</name>
    <dbReference type="NCBI Taxonomy" id="1431903"/>
    <lineage>
        <taxon>Eukaryota</taxon>
        <taxon>Metazoa</taxon>
        <taxon>Ecdysozoa</taxon>
        <taxon>Arthropoda</taxon>
        <taxon>Hexapoda</taxon>
        <taxon>Insecta</taxon>
        <taxon>Pterygota</taxon>
        <taxon>Neoptera</taxon>
        <taxon>Endopterygota</taxon>
        <taxon>Coleoptera</taxon>
        <taxon>Polyphaga</taxon>
        <taxon>Cucujiformia</taxon>
        <taxon>Nitidulidae</taxon>
        <taxon>Meligethinae</taxon>
        <taxon>Brassicogethes</taxon>
    </lineage>
</organism>
<keyword evidence="1" id="KW-0479">Metal-binding</keyword>
<dbReference type="AlphaFoldDB" id="A0A9P0BJ27"/>
<dbReference type="InterPro" id="IPR003656">
    <property type="entry name" value="Znf_BED"/>
</dbReference>